<keyword evidence="3" id="KW-1185">Reference proteome</keyword>
<evidence type="ECO:0000313" key="3">
    <source>
        <dbReference type="Proteomes" id="UP000076532"/>
    </source>
</evidence>
<protein>
    <submittedName>
        <fullName evidence="2">Uncharacterized protein</fullName>
    </submittedName>
</protein>
<evidence type="ECO:0000256" key="1">
    <source>
        <dbReference type="SAM" id="MobiDB-lite"/>
    </source>
</evidence>
<sequence>MDEECEETLVSRRPNRSTAGNRVETAFAELGLEDLTKDIACRARPHHPRLEGRSDMLHSREICGGEVPGEGKGRDERPEEGKGKGDEKWHSRGTHTALNTSRTASRLKATVQRRVSPIPPTQTYTQFELLARALDTDERSIFKKRGYLAAEEKWQLVGVIWT</sequence>
<dbReference type="EMBL" id="KV417494">
    <property type="protein sequence ID" value="KZP30258.1"/>
    <property type="molecule type" value="Genomic_DNA"/>
</dbReference>
<feature type="compositionally biased region" description="Polar residues" evidence="1">
    <location>
        <begin position="94"/>
        <end position="104"/>
    </location>
</feature>
<name>A0A166T700_9AGAM</name>
<gene>
    <name evidence="2" type="ORF">FIBSPDRAFT_945996</name>
</gene>
<accession>A0A166T700</accession>
<dbReference type="AlphaFoldDB" id="A0A166T700"/>
<feature type="region of interest" description="Disordered" evidence="1">
    <location>
        <begin position="1"/>
        <end position="20"/>
    </location>
</feature>
<dbReference type="OrthoDB" id="78296at2759"/>
<evidence type="ECO:0000313" key="2">
    <source>
        <dbReference type="EMBL" id="KZP30258.1"/>
    </source>
</evidence>
<organism evidence="2 3">
    <name type="scientific">Athelia psychrophila</name>
    <dbReference type="NCBI Taxonomy" id="1759441"/>
    <lineage>
        <taxon>Eukaryota</taxon>
        <taxon>Fungi</taxon>
        <taxon>Dikarya</taxon>
        <taxon>Basidiomycota</taxon>
        <taxon>Agaricomycotina</taxon>
        <taxon>Agaricomycetes</taxon>
        <taxon>Agaricomycetidae</taxon>
        <taxon>Atheliales</taxon>
        <taxon>Atheliaceae</taxon>
        <taxon>Athelia</taxon>
    </lineage>
</organism>
<reference evidence="2 3" key="1">
    <citation type="journal article" date="2016" name="Mol. Biol. Evol.">
        <title>Comparative Genomics of Early-Diverging Mushroom-Forming Fungi Provides Insights into the Origins of Lignocellulose Decay Capabilities.</title>
        <authorList>
            <person name="Nagy L.G."/>
            <person name="Riley R."/>
            <person name="Tritt A."/>
            <person name="Adam C."/>
            <person name="Daum C."/>
            <person name="Floudas D."/>
            <person name="Sun H."/>
            <person name="Yadav J.S."/>
            <person name="Pangilinan J."/>
            <person name="Larsson K.H."/>
            <person name="Matsuura K."/>
            <person name="Barry K."/>
            <person name="Labutti K."/>
            <person name="Kuo R."/>
            <person name="Ohm R.A."/>
            <person name="Bhattacharya S.S."/>
            <person name="Shirouzu T."/>
            <person name="Yoshinaga Y."/>
            <person name="Martin F.M."/>
            <person name="Grigoriev I.V."/>
            <person name="Hibbett D.S."/>
        </authorList>
    </citation>
    <scope>NUCLEOTIDE SEQUENCE [LARGE SCALE GENOMIC DNA]</scope>
    <source>
        <strain evidence="2 3">CBS 109695</strain>
    </source>
</reference>
<proteinExistence type="predicted"/>
<feature type="compositionally biased region" description="Basic and acidic residues" evidence="1">
    <location>
        <begin position="48"/>
        <end position="90"/>
    </location>
</feature>
<dbReference type="Proteomes" id="UP000076532">
    <property type="component" value="Unassembled WGS sequence"/>
</dbReference>
<feature type="region of interest" description="Disordered" evidence="1">
    <location>
        <begin position="43"/>
        <end position="110"/>
    </location>
</feature>